<accession>S7N5E0</accession>
<evidence type="ECO:0000256" key="1">
    <source>
        <dbReference type="SAM" id="MobiDB-lite"/>
    </source>
</evidence>
<keyword evidence="3" id="KW-1185">Reference proteome</keyword>
<reference evidence="2 3" key="1">
    <citation type="journal article" date="2013" name="Nat. Commun.">
        <title>Genome analysis reveals insights into physiology and longevity of the Brandt's bat Myotis brandtii.</title>
        <authorList>
            <person name="Seim I."/>
            <person name="Fang X."/>
            <person name="Xiong Z."/>
            <person name="Lobanov A.V."/>
            <person name="Huang Z."/>
            <person name="Ma S."/>
            <person name="Feng Y."/>
            <person name="Turanov A.A."/>
            <person name="Zhu Y."/>
            <person name="Lenz T.L."/>
            <person name="Gerashchenko M.V."/>
            <person name="Fan D."/>
            <person name="Hee Yim S."/>
            <person name="Yao X."/>
            <person name="Jordan D."/>
            <person name="Xiong Y."/>
            <person name="Ma Y."/>
            <person name="Lyapunov A.N."/>
            <person name="Chen G."/>
            <person name="Kulakova O.I."/>
            <person name="Sun Y."/>
            <person name="Lee S.G."/>
            <person name="Bronson R.T."/>
            <person name="Moskalev A.A."/>
            <person name="Sunyaev S.R."/>
            <person name="Zhang G."/>
            <person name="Krogh A."/>
            <person name="Wang J."/>
            <person name="Gladyshev V.N."/>
        </authorList>
    </citation>
    <scope>NUCLEOTIDE SEQUENCE [LARGE SCALE GENOMIC DNA]</scope>
</reference>
<sequence length="106" mass="11467">MSHEILEAAEPKTPAEGPAKKTIIKEKMEKEGNSLLEERDPRPMPQRTEAKLLTTANKSAGKVLHSPHNGPQTQSAPVDLKSVAQPGGELLKITQALTPVTNLLQE</sequence>
<proteinExistence type="predicted"/>
<dbReference type="EMBL" id="KE163497">
    <property type="protein sequence ID" value="EPQ12309.1"/>
    <property type="molecule type" value="Genomic_DNA"/>
</dbReference>
<dbReference type="AlphaFoldDB" id="S7N5E0"/>
<protein>
    <submittedName>
        <fullName evidence="2">Ribosomal L1 domain-containing protein 1</fullName>
    </submittedName>
</protein>
<feature type="region of interest" description="Disordered" evidence="1">
    <location>
        <begin position="1"/>
        <end position="20"/>
    </location>
</feature>
<organism evidence="2 3">
    <name type="scientific">Myotis brandtii</name>
    <name type="common">Brandt's bat</name>
    <dbReference type="NCBI Taxonomy" id="109478"/>
    <lineage>
        <taxon>Eukaryota</taxon>
        <taxon>Metazoa</taxon>
        <taxon>Chordata</taxon>
        <taxon>Craniata</taxon>
        <taxon>Vertebrata</taxon>
        <taxon>Euteleostomi</taxon>
        <taxon>Mammalia</taxon>
        <taxon>Eutheria</taxon>
        <taxon>Laurasiatheria</taxon>
        <taxon>Chiroptera</taxon>
        <taxon>Yangochiroptera</taxon>
        <taxon>Vespertilionidae</taxon>
        <taxon>Myotis</taxon>
    </lineage>
</organism>
<name>S7N5E0_MYOBR</name>
<evidence type="ECO:0000313" key="2">
    <source>
        <dbReference type="EMBL" id="EPQ12309.1"/>
    </source>
</evidence>
<evidence type="ECO:0000313" key="3">
    <source>
        <dbReference type="Proteomes" id="UP000052978"/>
    </source>
</evidence>
<feature type="compositionally biased region" description="Basic and acidic residues" evidence="1">
    <location>
        <begin position="1"/>
        <end position="10"/>
    </location>
</feature>
<gene>
    <name evidence="2" type="ORF">D623_10005885</name>
</gene>
<dbReference type="Proteomes" id="UP000052978">
    <property type="component" value="Unassembled WGS sequence"/>
</dbReference>